<dbReference type="PRINTS" id="PR00983">
    <property type="entry name" value="TRNASYNTHCYS"/>
</dbReference>
<evidence type="ECO:0000256" key="3">
    <source>
        <dbReference type="ARBA" id="ARBA00022490"/>
    </source>
</evidence>
<dbReference type="SUPFAM" id="SSF47323">
    <property type="entry name" value="Anticodon-binding domain of a subclass of class I aminoacyl-tRNA synthetases"/>
    <property type="match status" value="1"/>
</dbReference>
<feature type="domain" description="Cysteinyl-tRNA synthetase class Ia DALR" evidence="13">
    <location>
        <begin position="345"/>
        <end position="406"/>
    </location>
</feature>
<dbReference type="InterPro" id="IPR009080">
    <property type="entry name" value="tRNAsynth_Ia_anticodon-bd"/>
</dbReference>
<dbReference type="NCBIfam" id="TIGR00435">
    <property type="entry name" value="cysS"/>
    <property type="match status" value="1"/>
</dbReference>
<keyword evidence="8 12" id="KW-0067">ATP-binding</keyword>
<feature type="binding site" evidence="12">
    <location>
        <position position="242"/>
    </location>
    <ligand>
        <name>Zn(2+)</name>
        <dbReference type="ChEBI" id="CHEBI:29105"/>
    </ligand>
</feature>
<dbReference type="InterPro" id="IPR056411">
    <property type="entry name" value="CysS_C"/>
</dbReference>
<dbReference type="Pfam" id="PF23493">
    <property type="entry name" value="CysS_C"/>
    <property type="match status" value="1"/>
</dbReference>
<keyword evidence="10 12" id="KW-0030">Aminoacyl-tRNA synthetase</keyword>
<proteinExistence type="inferred from homology"/>
<evidence type="ECO:0000256" key="4">
    <source>
        <dbReference type="ARBA" id="ARBA00022598"/>
    </source>
</evidence>
<keyword evidence="7 12" id="KW-0862">Zinc</keyword>
<dbReference type="InterPro" id="IPR014729">
    <property type="entry name" value="Rossmann-like_a/b/a_fold"/>
</dbReference>
<evidence type="ECO:0000256" key="5">
    <source>
        <dbReference type="ARBA" id="ARBA00022723"/>
    </source>
</evidence>
<dbReference type="GO" id="GO:0004817">
    <property type="term" value="F:cysteine-tRNA ligase activity"/>
    <property type="evidence" value="ECO:0007669"/>
    <property type="project" value="UniProtKB-EC"/>
</dbReference>
<evidence type="ECO:0000313" key="14">
    <source>
        <dbReference type="EMBL" id="UQN15548.1"/>
    </source>
</evidence>
<dbReference type="InterPro" id="IPR024909">
    <property type="entry name" value="Cys-tRNA/MSH_ligase"/>
</dbReference>
<evidence type="ECO:0000259" key="13">
    <source>
        <dbReference type="SMART" id="SM00840"/>
    </source>
</evidence>
<dbReference type="SUPFAM" id="SSF52374">
    <property type="entry name" value="Nucleotidylyl transferase"/>
    <property type="match status" value="1"/>
</dbReference>
<comment type="similarity">
    <text evidence="1 12">Belongs to the class-I aminoacyl-tRNA synthetase family.</text>
</comment>
<dbReference type="Gene3D" id="1.20.120.1910">
    <property type="entry name" value="Cysteine-tRNA ligase, C-terminal anti-codon recognition domain"/>
    <property type="match status" value="1"/>
</dbReference>
<protein>
    <recommendedName>
        <fullName evidence="12">Cysteine--tRNA ligase</fullName>
        <ecNumber evidence="12">6.1.1.16</ecNumber>
    </recommendedName>
    <alternativeName>
        <fullName evidence="12">Cysteinyl-tRNA synthetase</fullName>
        <shortName evidence="12">CysRS</shortName>
    </alternativeName>
</protein>
<keyword evidence="6 12" id="KW-0547">Nucleotide-binding</keyword>
<comment type="subcellular location">
    <subcellularLocation>
        <location evidence="12">Cytoplasm</location>
    </subcellularLocation>
</comment>
<organism evidence="14">
    <name type="scientific">Gulosibacter sediminis</name>
    <dbReference type="NCBI Taxonomy" id="1729695"/>
    <lineage>
        <taxon>Bacteria</taxon>
        <taxon>Bacillati</taxon>
        <taxon>Actinomycetota</taxon>
        <taxon>Actinomycetes</taxon>
        <taxon>Micrococcales</taxon>
        <taxon>Microbacteriaceae</taxon>
        <taxon>Gulosibacter</taxon>
    </lineage>
</organism>
<dbReference type="InterPro" id="IPR015273">
    <property type="entry name" value="Cys-tRNA-synt_Ia_DALR"/>
</dbReference>
<evidence type="ECO:0000256" key="8">
    <source>
        <dbReference type="ARBA" id="ARBA00022840"/>
    </source>
</evidence>
<feature type="short sequence motif" description="'HIGH' region" evidence="12">
    <location>
        <begin position="31"/>
        <end position="41"/>
    </location>
</feature>
<dbReference type="Gene3D" id="3.40.50.620">
    <property type="entry name" value="HUPs"/>
    <property type="match status" value="1"/>
</dbReference>
<evidence type="ECO:0000256" key="6">
    <source>
        <dbReference type="ARBA" id="ARBA00022741"/>
    </source>
</evidence>
<dbReference type="CDD" id="cd00672">
    <property type="entry name" value="CysRS_core"/>
    <property type="match status" value="1"/>
</dbReference>
<accession>A0ABY4N210</accession>
<evidence type="ECO:0000256" key="9">
    <source>
        <dbReference type="ARBA" id="ARBA00022917"/>
    </source>
</evidence>
<evidence type="ECO:0000256" key="7">
    <source>
        <dbReference type="ARBA" id="ARBA00022833"/>
    </source>
</evidence>
<evidence type="ECO:0000256" key="12">
    <source>
        <dbReference type="HAMAP-Rule" id="MF_00041"/>
    </source>
</evidence>
<reference evidence="14" key="1">
    <citation type="submission" date="2022-05" db="EMBL/GenBank/DDBJ databases">
        <title>Complete genome sequence of toluene-degrading Gulosibacter sediminis strain ACHW.36C.</title>
        <authorList>
            <person name="Wai A.C."/>
            <person name="Lai G.K."/>
            <person name="Griffin S.D."/>
            <person name="Leung F.C."/>
        </authorList>
    </citation>
    <scope>NUCLEOTIDE SEQUENCE [LARGE SCALE GENOMIC DNA]</scope>
    <source>
        <strain evidence="14">ACHW.36C</strain>
    </source>
</reference>
<feature type="binding site" evidence="12">
    <location>
        <position position="213"/>
    </location>
    <ligand>
        <name>Zn(2+)</name>
        <dbReference type="ChEBI" id="CHEBI:29105"/>
    </ligand>
</feature>
<feature type="short sequence motif" description="'KMSKS' region" evidence="12">
    <location>
        <begin position="269"/>
        <end position="273"/>
    </location>
</feature>
<name>A0ABY4N210_9MICO</name>
<dbReference type="InterPro" id="IPR032678">
    <property type="entry name" value="tRNA-synt_1_cat_dom"/>
</dbReference>
<dbReference type="SMART" id="SM00840">
    <property type="entry name" value="DALR_2"/>
    <property type="match status" value="1"/>
</dbReference>
<comment type="catalytic activity">
    <reaction evidence="11 12">
        <text>tRNA(Cys) + L-cysteine + ATP = L-cysteinyl-tRNA(Cys) + AMP + diphosphate</text>
        <dbReference type="Rhea" id="RHEA:17773"/>
        <dbReference type="Rhea" id="RHEA-COMP:9661"/>
        <dbReference type="Rhea" id="RHEA-COMP:9679"/>
        <dbReference type="ChEBI" id="CHEBI:30616"/>
        <dbReference type="ChEBI" id="CHEBI:33019"/>
        <dbReference type="ChEBI" id="CHEBI:35235"/>
        <dbReference type="ChEBI" id="CHEBI:78442"/>
        <dbReference type="ChEBI" id="CHEBI:78517"/>
        <dbReference type="ChEBI" id="CHEBI:456215"/>
        <dbReference type="EC" id="6.1.1.16"/>
    </reaction>
</comment>
<evidence type="ECO:0000256" key="2">
    <source>
        <dbReference type="ARBA" id="ARBA00011245"/>
    </source>
</evidence>
<feature type="binding site" evidence="12">
    <location>
        <position position="238"/>
    </location>
    <ligand>
        <name>Zn(2+)</name>
        <dbReference type="ChEBI" id="CHEBI:29105"/>
    </ligand>
</feature>
<dbReference type="EMBL" id="CP097160">
    <property type="protein sequence ID" value="UQN15548.1"/>
    <property type="molecule type" value="Genomic_DNA"/>
</dbReference>
<dbReference type="Pfam" id="PF01406">
    <property type="entry name" value="tRNA-synt_1e"/>
    <property type="match status" value="1"/>
</dbReference>
<dbReference type="PANTHER" id="PTHR10890">
    <property type="entry name" value="CYSTEINYL-TRNA SYNTHETASE"/>
    <property type="match status" value="1"/>
</dbReference>
<sequence>MTQRLYDTRLQSLVDFAPLRPGEVSLYVCGPTVQSGPHLGHLRSALVYDQIRRWFTHEGYRVTLVRNVTDIDDKTLANATPEEPWWALAYRVEREFGEVYGALRILPPTYEPRATGAIPEMQELITRLIERGHAYAANDGSGDVYFDTASWPAYGELTHQRPADMVEAEDGPERAKRNATDFALWKGRKADEPASAAWASPWGEGRPGWHIECSAMSTKYLGTAFDIHGGGRDLRFPHHENELAQSKAAGDEFARYWLHNGLVSLGGTKMSKSVGNVISATELVRTRRPIVVRYLLGTGHYRSTIEAGDSAYAEAEAAFARVENFLERATRLVGAVDAAVELPEAFEAHLRDDFSVPQALAVIFDAVSEGNNAVSAGDAERVRDSVAAVRGMLGILGLDPLAEEWAEDSQSASLEPVLDKLVGELLEQRTAARAAKDWAAADRIRDGLAAAGITIEDSPQGPHWSVNE</sequence>
<dbReference type="EC" id="6.1.1.16" evidence="12"/>
<feature type="binding site" evidence="12">
    <location>
        <position position="29"/>
    </location>
    <ligand>
        <name>Zn(2+)</name>
        <dbReference type="ChEBI" id="CHEBI:29105"/>
    </ligand>
</feature>
<dbReference type="Pfam" id="PF09190">
    <property type="entry name" value="DALR_2"/>
    <property type="match status" value="1"/>
</dbReference>
<evidence type="ECO:0000256" key="11">
    <source>
        <dbReference type="ARBA" id="ARBA00047398"/>
    </source>
</evidence>
<keyword evidence="9 12" id="KW-0648">Protein biosynthesis</keyword>
<feature type="binding site" evidence="12">
    <location>
        <position position="272"/>
    </location>
    <ligand>
        <name>ATP</name>
        <dbReference type="ChEBI" id="CHEBI:30616"/>
    </ligand>
</feature>
<comment type="cofactor">
    <cofactor evidence="12">
        <name>Zn(2+)</name>
        <dbReference type="ChEBI" id="CHEBI:29105"/>
    </cofactor>
    <text evidence="12">Binds 1 zinc ion per subunit.</text>
</comment>
<keyword evidence="3 12" id="KW-0963">Cytoplasm</keyword>
<comment type="subunit">
    <text evidence="2 12">Monomer.</text>
</comment>
<keyword evidence="4 12" id="KW-0436">Ligase</keyword>
<gene>
    <name evidence="12 14" type="primary">cysS</name>
    <name evidence="14" type="ORF">M3M28_03555</name>
</gene>
<dbReference type="InterPro" id="IPR015803">
    <property type="entry name" value="Cys-tRNA-ligase"/>
</dbReference>
<keyword evidence="5 12" id="KW-0479">Metal-binding</keyword>
<dbReference type="HAMAP" id="MF_00041">
    <property type="entry name" value="Cys_tRNA_synth"/>
    <property type="match status" value="1"/>
</dbReference>
<evidence type="ECO:0000256" key="1">
    <source>
        <dbReference type="ARBA" id="ARBA00005594"/>
    </source>
</evidence>
<evidence type="ECO:0000256" key="10">
    <source>
        <dbReference type="ARBA" id="ARBA00023146"/>
    </source>
</evidence>
<dbReference type="PANTHER" id="PTHR10890:SF30">
    <property type="entry name" value="CYSTEINE--TRNA LIGASE"/>
    <property type="match status" value="1"/>
</dbReference>